<sequence>MAPEQSSMKTYQPYDIEEPDEDVDATVRRLDLRLPDSFERWQRDLADHVDDGTSAHAPLAKQVSSPRRGQKRKSTSAPAGAGHCSTSPSSYRAKPGSLDDDALPVPGLNSKRRRRRTKLVDDSAKMAPVVSLHDFRDPEMNESSSSDVWSTDESADTMHDYTATDDMDLD</sequence>
<comment type="caution">
    <text evidence="2">The sequence shown here is derived from an EMBL/GenBank/DDBJ whole genome shotgun (WGS) entry which is preliminary data.</text>
</comment>
<dbReference type="Proteomes" id="UP001149165">
    <property type="component" value="Unassembled WGS sequence"/>
</dbReference>
<reference evidence="2" key="2">
    <citation type="journal article" date="2023" name="IMA Fungus">
        <title>Comparative genomic study of the Penicillium genus elucidates a diverse pangenome and 15 lateral gene transfer events.</title>
        <authorList>
            <person name="Petersen C."/>
            <person name="Sorensen T."/>
            <person name="Nielsen M.R."/>
            <person name="Sondergaard T.E."/>
            <person name="Sorensen J.L."/>
            <person name="Fitzpatrick D.A."/>
            <person name="Frisvad J.C."/>
            <person name="Nielsen K.L."/>
        </authorList>
    </citation>
    <scope>NUCLEOTIDE SEQUENCE</scope>
    <source>
        <strain evidence="2">IBT 30069</strain>
    </source>
</reference>
<dbReference type="OrthoDB" id="4186058at2759"/>
<feature type="region of interest" description="Disordered" evidence="1">
    <location>
        <begin position="49"/>
        <end position="170"/>
    </location>
</feature>
<keyword evidence="3" id="KW-1185">Reference proteome</keyword>
<evidence type="ECO:0000313" key="2">
    <source>
        <dbReference type="EMBL" id="KAJ5115892.1"/>
    </source>
</evidence>
<feature type="compositionally biased region" description="Low complexity" evidence="1">
    <location>
        <begin position="142"/>
        <end position="152"/>
    </location>
</feature>
<organism evidence="2 3">
    <name type="scientific">Penicillium angulare</name>
    <dbReference type="NCBI Taxonomy" id="116970"/>
    <lineage>
        <taxon>Eukaryota</taxon>
        <taxon>Fungi</taxon>
        <taxon>Dikarya</taxon>
        <taxon>Ascomycota</taxon>
        <taxon>Pezizomycotina</taxon>
        <taxon>Eurotiomycetes</taxon>
        <taxon>Eurotiomycetidae</taxon>
        <taxon>Eurotiales</taxon>
        <taxon>Aspergillaceae</taxon>
        <taxon>Penicillium</taxon>
    </lineage>
</organism>
<feature type="region of interest" description="Disordered" evidence="1">
    <location>
        <begin position="1"/>
        <end position="23"/>
    </location>
</feature>
<reference evidence="2" key="1">
    <citation type="submission" date="2022-11" db="EMBL/GenBank/DDBJ databases">
        <authorList>
            <person name="Petersen C."/>
        </authorList>
    </citation>
    <scope>NUCLEOTIDE SEQUENCE</scope>
    <source>
        <strain evidence="2">IBT 30069</strain>
    </source>
</reference>
<name>A0A9W9KQR1_9EURO</name>
<accession>A0A9W9KQR1</accession>
<protein>
    <submittedName>
        <fullName evidence="2">Uncharacterized protein</fullName>
    </submittedName>
</protein>
<feature type="compositionally biased region" description="Polar residues" evidence="1">
    <location>
        <begin position="1"/>
        <end position="10"/>
    </location>
</feature>
<dbReference type="AlphaFoldDB" id="A0A9W9KQR1"/>
<evidence type="ECO:0000313" key="3">
    <source>
        <dbReference type="Proteomes" id="UP001149165"/>
    </source>
</evidence>
<evidence type="ECO:0000256" key="1">
    <source>
        <dbReference type="SAM" id="MobiDB-lite"/>
    </source>
</evidence>
<gene>
    <name evidence="2" type="ORF">N7456_000240</name>
</gene>
<proteinExistence type="predicted"/>
<dbReference type="EMBL" id="JAPQKH010000001">
    <property type="protein sequence ID" value="KAJ5115892.1"/>
    <property type="molecule type" value="Genomic_DNA"/>
</dbReference>